<evidence type="ECO:0000313" key="2">
    <source>
        <dbReference type="EMBL" id="GAA2129772.1"/>
    </source>
</evidence>
<dbReference type="EMBL" id="BAAAMR010000014">
    <property type="protein sequence ID" value="GAA2129772.1"/>
    <property type="molecule type" value="Genomic_DNA"/>
</dbReference>
<name>A0ABN2YNA3_9ACTN</name>
<keyword evidence="3" id="KW-1185">Reference proteome</keyword>
<accession>A0ABN2YNA3</accession>
<dbReference type="InterPro" id="IPR007278">
    <property type="entry name" value="DUF397"/>
</dbReference>
<sequence length="67" mass="6831">MSLDLSRAVWRKSTHSGTGNDTCVEVAGLPGAVAVRDSTDPDGPKLVFGVGAWRAFVRGVSSGGVDG</sequence>
<protein>
    <recommendedName>
        <fullName evidence="1">DUF397 domain-containing protein</fullName>
    </recommendedName>
</protein>
<organism evidence="2 3">
    <name type="scientific">Actinomadura napierensis</name>
    <dbReference type="NCBI Taxonomy" id="267854"/>
    <lineage>
        <taxon>Bacteria</taxon>
        <taxon>Bacillati</taxon>
        <taxon>Actinomycetota</taxon>
        <taxon>Actinomycetes</taxon>
        <taxon>Streptosporangiales</taxon>
        <taxon>Thermomonosporaceae</taxon>
        <taxon>Actinomadura</taxon>
    </lineage>
</organism>
<dbReference type="RefSeq" id="WP_344264239.1">
    <property type="nucleotide sequence ID" value="NZ_BAAAMR010000014.1"/>
</dbReference>
<feature type="domain" description="DUF397" evidence="1">
    <location>
        <begin position="8"/>
        <end position="60"/>
    </location>
</feature>
<proteinExistence type="predicted"/>
<dbReference type="Pfam" id="PF04149">
    <property type="entry name" value="DUF397"/>
    <property type="match status" value="1"/>
</dbReference>
<comment type="caution">
    <text evidence="2">The sequence shown here is derived from an EMBL/GenBank/DDBJ whole genome shotgun (WGS) entry which is preliminary data.</text>
</comment>
<gene>
    <name evidence="2" type="ORF">GCM10009727_21420</name>
</gene>
<evidence type="ECO:0000313" key="3">
    <source>
        <dbReference type="Proteomes" id="UP001501020"/>
    </source>
</evidence>
<dbReference type="Proteomes" id="UP001501020">
    <property type="component" value="Unassembled WGS sequence"/>
</dbReference>
<evidence type="ECO:0000259" key="1">
    <source>
        <dbReference type="Pfam" id="PF04149"/>
    </source>
</evidence>
<reference evidence="2 3" key="1">
    <citation type="journal article" date="2019" name="Int. J. Syst. Evol. Microbiol.">
        <title>The Global Catalogue of Microorganisms (GCM) 10K type strain sequencing project: providing services to taxonomists for standard genome sequencing and annotation.</title>
        <authorList>
            <consortium name="The Broad Institute Genomics Platform"/>
            <consortium name="The Broad Institute Genome Sequencing Center for Infectious Disease"/>
            <person name="Wu L."/>
            <person name="Ma J."/>
        </authorList>
    </citation>
    <scope>NUCLEOTIDE SEQUENCE [LARGE SCALE GENOMIC DNA]</scope>
    <source>
        <strain evidence="2 3">JCM 13850</strain>
    </source>
</reference>